<name>A0A977PVY4_9CYAN</name>
<feature type="region of interest" description="Disordered" evidence="2">
    <location>
        <begin position="67"/>
        <end position="95"/>
    </location>
</feature>
<feature type="compositionally biased region" description="Low complexity" evidence="2">
    <location>
        <begin position="69"/>
        <end position="95"/>
    </location>
</feature>
<gene>
    <name evidence="3" type="ORF">KA717_34880</name>
</gene>
<reference evidence="3" key="1">
    <citation type="submission" date="2021-04" db="EMBL/GenBank/DDBJ databases">
        <title>Genome sequence of Woronichinia naegeliana from Washington state freshwater lake bloom.</title>
        <authorList>
            <person name="Dreher T.W."/>
        </authorList>
    </citation>
    <scope>NUCLEOTIDE SEQUENCE</scope>
    <source>
        <strain evidence="3">WA131</strain>
    </source>
</reference>
<evidence type="ECO:0000256" key="1">
    <source>
        <dbReference type="SAM" id="Coils"/>
    </source>
</evidence>
<dbReference type="AlphaFoldDB" id="A0A977PVY4"/>
<evidence type="ECO:0000313" key="3">
    <source>
        <dbReference type="EMBL" id="UXE60643.1"/>
    </source>
</evidence>
<feature type="coiled-coil region" evidence="1">
    <location>
        <begin position="105"/>
        <end position="132"/>
    </location>
</feature>
<feature type="coiled-coil region" evidence="1">
    <location>
        <begin position="161"/>
        <end position="237"/>
    </location>
</feature>
<evidence type="ECO:0000256" key="2">
    <source>
        <dbReference type="SAM" id="MobiDB-lite"/>
    </source>
</evidence>
<dbReference type="KEGG" id="wna:KA717_34880"/>
<protein>
    <submittedName>
        <fullName evidence="3">Uncharacterized protein</fullName>
    </submittedName>
</protein>
<organism evidence="3">
    <name type="scientific">Woronichinia naegeliana WA131</name>
    <dbReference type="NCBI Taxonomy" id="2824559"/>
    <lineage>
        <taxon>Bacteria</taxon>
        <taxon>Bacillati</taxon>
        <taxon>Cyanobacteriota</taxon>
        <taxon>Cyanophyceae</taxon>
        <taxon>Synechococcales</taxon>
        <taxon>Coelosphaeriaceae</taxon>
        <taxon>Woronichinia</taxon>
    </lineage>
</organism>
<dbReference type="EMBL" id="CP073041">
    <property type="protein sequence ID" value="UXE60643.1"/>
    <property type="molecule type" value="Genomic_DNA"/>
</dbReference>
<proteinExistence type="predicted"/>
<sequence>MSNTDNTDFFAIFSSGNGTSEPLPTTVDLVDLENLESYGADQLDSFEDLFETFALVDAGEELSHFIPTLQSPHSPQSSQSPQSSPSPQSSQSAQSPLLPPFLVEYQGLSQKLQELQEALRQAQKQLESQERRSLSCDDLIQQQAEEISKSREQLTHTVAEIQVYQQEAQKQQLQIETLAEQLAQSQNLLAERERDCVRLQENYQTSHQQVLRMDKQMQELRARLQRQQRYAMQYKAALEQCLATPNLNPSSDITTAIASFTGKAASIQPWSKAGTEEAMIPLKSVLENVLVDEHLTDKIANQTPNKTPEVAEISTPASTPESVPAAISPPSVTSEVVKSQVSVPALPEMNAPVPLPEVAPSLPISSSPNSQSDSLSFAIQPQRVIRKSIDLPRFRRLPIQNA</sequence>
<keyword evidence="1" id="KW-0175">Coiled coil</keyword>
<feature type="region of interest" description="Disordered" evidence="2">
    <location>
        <begin position="300"/>
        <end position="331"/>
    </location>
</feature>
<accession>A0A977PVY4</accession>
<dbReference type="Proteomes" id="UP001065613">
    <property type="component" value="Chromosome"/>
</dbReference>